<dbReference type="Proteomes" id="UP001193389">
    <property type="component" value="Chromosome"/>
</dbReference>
<dbReference type="EMBL" id="AP018694">
    <property type="protein sequence ID" value="BBE19248.1"/>
    <property type="molecule type" value="Genomic_DNA"/>
</dbReference>
<sequence>MIGGGFMLFMASSCKHEGIPADQFPEVCFQTEVLPIFQNSCGTTGCHSSGGGHGYNFTDYSGIMKAITAGNADKSKAYQAITSTFQLMPPNNALPIDKRTTIRLWIEQGAKETTCGSTGSAVTTKSGTLWACYDRDIQPILMSSCAVSGCHNATTHKDGVDFSSYAKTLERIKPGNPGTSPLYNSITAKQNSDNFMPPAPYSPLSKAAIDTIYSWIKRGGLNEECASPCDTTGAINYTSHIQSIIELDCVSCHGANNPSGGIKLLTASDVQTVAKSGKLLGALNRKSGYKAMPPDYALSTCDVRQVELWINQGYN</sequence>
<evidence type="ECO:0000259" key="1">
    <source>
        <dbReference type="Pfam" id="PF07635"/>
    </source>
</evidence>
<accession>A0A5K7SCF7</accession>
<dbReference type="InterPro" id="IPR011429">
    <property type="entry name" value="Cyt_c_Planctomycete-type"/>
</dbReference>
<organism evidence="2 3">
    <name type="scientific">Aquipluma nitroreducens</name>
    <dbReference type="NCBI Taxonomy" id="2010828"/>
    <lineage>
        <taxon>Bacteria</taxon>
        <taxon>Pseudomonadati</taxon>
        <taxon>Bacteroidota</taxon>
        <taxon>Bacteroidia</taxon>
        <taxon>Marinilabiliales</taxon>
        <taxon>Prolixibacteraceae</taxon>
        <taxon>Aquipluma</taxon>
    </lineage>
</organism>
<dbReference type="PANTHER" id="PTHR35889:SF3">
    <property type="entry name" value="F-BOX DOMAIN-CONTAINING PROTEIN"/>
    <property type="match status" value="1"/>
</dbReference>
<dbReference type="Pfam" id="PF07635">
    <property type="entry name" value="PSCyt1"/>
    <property type="match status" value="1"/>
</dbReference>
<proteinExistence type="predicted"/>
<reference evidence="2" key="1">
    <citation type="journal article" date="2020" name="Int. J. Syst. Evol. Microbiol.">
        <title>Aquipluma nitroreducens gen. nov. sp. nov., a novel facultatively anaerobic bacterium isolated from a freshwater lake.</title>
        <authorList>
            <person name="Watanabe M."/>
            <person name="Kojima H."/>
            <person name="Fukui M."/>
        </authorList>
    </citation>
    <scope>NUCLEOTIDE SEQUENCE</scope>
    <source>
        <strain evidence="2">MeG22</strain>
    </source>
</reference>
<gene>
    <name evidence="2" type="ORF">AQPE_3424</name>
</gene>
<feature type="domain" description="Cytochrome C Planctomycete-type" evidence="1">
    <location>
        <begin position="149"/>
        <end position="199"/>
    </location>
</feature>
<name>A0A5K7SCF7_9BACT</name>
<evidence type="ECO:0000313" key="3">
    <source>
        <dbReference type="Proteomes" id="UP001193389"/>
    </source>
</evidence>
<dbReference type="PANTHER" id="PTHR35889">
    <property type="entry name" value="CYCLOINULO-OLIGOSACCHARIDE FRUCTANOTRANSFERASE-RELATED"/>
    <property type="match status" value="1"/>
</dbReference>
<dbReference type="AlphaFoldDB" id="A0A5K7SCF7"/>
<keyword evidence="3" id="KW-1185">Reference proteome</keyword>
<evidence type="ECO:0000313" key="2">
    <source>
        <dbReference type="EMBL" id="BBE19248.1"/>
    </source>
</evidence>
<dbReference type="KEGG" id="anf:AQPE_3424"/>
<protein>
    <recommendedName>
        <fullName evidence="1">Cytochrome C Planctomycete-type domain-containing protein</fullName>
    </recommendedName>
</protein>